<dbReference type="EMBL" id="CP002048">
    <property type="protein sequence ID" value="ADI01066.1"/>
    <property type="molecule type" value="Genomic_DNA"/>
</dbReference>
<dbReference type="InterPro" id="IPR022337">
    <property type="entry name" value="Inositol_monophosphatase_SuhB"/>
</dbReference>
<organism evidence="9 10">
    <name type="scientific">Syntrophothermus lipocalidus (strain DSM 12680 / TGB-C1)</name>
    <dbReference type="NCBI Taxonomy" id="643648"/>
    <lineage>
        <taxon>Bacteria</taxon>
        <taxon>Bacillati</taxon>
        <taxon>Bacillota</taxon>
        <taxon>Clostridia</taxon>
        <taxon>Eubacteriales</taxon>
        <taxon>Syntrophomonadaceae</taxon>
        <taxon>Syntrophothermus</taxon>
    </lineage>
</organism>
<dbReference type="SUPFAM" id="SSF56655">
    <property type="entry name" value="Carbohydrate phosphatase"/>
    <property type="match status" value="1"/>
</dbReference>
<evidence type="ECO:0000256" key="7">
    <source>
        <dbReference type="PIRSR" id="PIRSR600760-2"/>
    </source>
</evidence>
<dbReference type="PRINTS" id="PR00377">
    <property type="entry name" value="IMPHPHTASES"/>
</dbReference>
<sequence length="272" mass="30249">MNVDFSDRTLVALKAAEAAAEVITEARGNINPDLIRTKGINDFVTDVDERAEEAIVQTIKGMFAEDAILAEERGTLKGNEHSGVCWYIDPLDGTTNFIHGVPVYCISIAYEIDGVLWGGVVHDPNFREVFVAEKGKGAYLNGERIQVTRNDLPGDCLLTTGFPFRSFRFLQSYFQLFAHIIPSIHGLRRPGSAALDLCWTACGRFDGFLELNLCPWDIAAGTVIVREAGGRVTDWKGKERFMETGHIIATNGLIHDWLLEQIGLYFPEQELL</sequence>
<keyword evidence="5 8" id="KW-0378">Hydrolase</keyword>
<evidence type="ECO:0000256" key="2">
    <source>
        <dbReference type="ARBA" id="ARBA00001946"/>
    </source>
</evidence>
<reference evidence="9 10" key="2">
    <citation type="journal article" date="2010" name="Stand. Genomic Sci.">
        <title>Complete genome sequence of Syntrophothermus lipocalidus type strain (TGB-C1).</title>
        <authorList>
            <person name="Djao O.D."/>
            <person name="Zhang X."/>
            <person name="Lucas S."/>
            <person name="Lapidus A."/>
            <person name="Del Rio T.G."/>
            <person name="Nolan M."/>
            <person name="Tice H."/>
            <person name="Cheng J.F."/>
            <person name="Han C."/>
            <person name="Tapia R."/>
            <person name="Goodwin L."/>
            <person name="Pitluck S."/>
            <person name="Liolios K."/>
            <person name="Ivanova N."/>
            <person name="Mavromatis K."/>
            <person name="Mikhailova N."/>
            <person name="Ovchinnikova G."/>
            <person name="Pati A."/>
            <person name="Brambilla E."/>
            <person name="Chen A."/>
            <person name="Palaniappan K."/>
            <person name="Land M."/>
            <person name="Hauser L."/>
            <person name="Chang Y.J."/>
            <person name="Jeffries C.D."/>
            <person name="Rohde M."/>
            <person name="Sikorski J."/>
            <person name="Spring S."/>
            <person name="Goker M."/>
            <person name="Detter J.C."/>
            <person name="Woyke T."/>
            <person name="Bristow J."/>
            <person name="Eisen J.A."/>
            <person name="Markowitz V."/>
            <person name="Hugenholtz P."/>
            <person name="Kyrpides N.C."/>
            <person name="Klenk H.P."/>
        </authorList>
    </citation>
    <scope>NUCLEOTIDE SEQUENCE [LARGE SCALE GENOMIC DNA]</scope>
    <source>
        <strain evidence="10">DSM 12680 / TGB-C1</strain>
    </source>
</reference>
<dbReference type="GO" id="GO:0008934">
    <property type="term" value="F:inositol monophosphate 1-phosphatase activity"/>
    <property type="evidence" value="ECO:0007669"/>
    <property type="project" value="InterPro"/>
</dbReference>
<dbReference type="AlphaFoldDB" id="D7CJV2"/>
<evidence type="ECO:0000256" key="6">
    <source>
        <dbReference type="ARBA" id="ARBA00022842"/>
    </source>
</evidence>
<keyword evidence="6 7" id="KW-0460">Magnesium</keyword>
<dbReference type="EC" id="3.1.3.25" evidence="8"/>
<protein>
    <recommendedName>
        <fullName evidence="8">Inositol-1-monophosphatase</fullName>
        <ecNumber evidence="8">3.1.3.25</ecNumber>
    </recommendedName>
</protein>
<feature type="binding site" evidence="7">
    <location>
        <position position="217"/>
    </location>
    <ligand>
        <name>Mg(2+)</name>
        <dbReference type="ChEBI" id="CHEBI:18420"/>
        <label>1</label>
        <note>catalytic</note>
    </ligand>
</feature>
<dbReference type="Gene3D" id="3.30.540.10">
    <property type="entry name" value="Fructose-1,6-Bisphosphatase, subunit A, domain 1"/>
    <property type="match status" value="1"/>
</dbReference>
<dbReference type="PROSITE" id="PS00629">
    <property type="entry name" value="IMP_1"/>
    <property type="match status" value="1"/>
</dbReference>
<feature type="binding site" evidence="7">
    <location>
        <position position="91"/>
    </location>
    <ligand>
        <name>Mg(2+)</name>
        <dbReference type="ChEBI" id="CHEBI:18420"/>
        <label>1</label>
        <note>catalytic</note>
    </ligand>
</feature>
<comment type="cofactor">
    <cofactor evidence="2 7 8">
        <name>Mg(2+)</name>
        <dbReference type="ChEBI" id="CHEBI:18420"/>
    </cofactor>
</comment>
<evidence type="ECO:0000256" key="3">
    <source>
        <dbReference type="ARBA" id="ARBA00009759"/>
    </source>
</evidence>
<dbReference type="GO" id="GO:0006020">
    <property type="term" value="P:inositol metabolic process"/>
    <property type="evidence" value="ECO:0007669"/>
    <property type="project" value="TreeGrafter"/>
</dbReference>
<keyword evidence="10" id="KW-1185">Reference proteome</keyword>
<dbReference type="InterPro" id="IPR020583">
    <property type="entry name" value="Inositol_monoP_metal-BS"/>
</dbReference>
<dbReference type="GO" id="GO:0046854">
    <property type="term" value="P:phosphatidylinositol phosphate biosynthetic process"/>
    <property type="evidence" value="ECO:0007669"/>
    <property type="project" value="InterPro"/>
</dbReference>
<dbReference type="InterPro" id="IPR033942">
    <property type="entry name" value="IMPase"/>
</dbReference>
<dbReference type="InterPro" id="IPR020550">
    <property type="entry name" value="Inositol_monophosphatase_CS"/>
</dbReference>
<dbReference type="InterPro" id="IPR000760">
    <property type="entry name" value="Inositol_monophosphatase-like"/>
</dbReference>
<evidence type="ECO:0000256" key="4">
    <source>
        <dbReference type="ARBA" id="ARBA00022723"/>
    </source>
</evidence>
<dbReference type="Pfam" id="PF00459">
    <property type="entry name" value="Inositol_P"/>
    <property type="match status" value="1"/>
</dbReference>
<dbReference type="STRING" id="643648.Slip_0279"/>
<dbReference type="GO" id="GO:0007165">
    <property type="term" value="P:signal transduction"/>
    <property type="evidence" value="ECO:0007669"/>
    <property type="project" value="TreeGrafter"/>
</dbReference>
<evidence type="ECO:0000313" key="9">
    <source>
        <dbReference type="EMBL" id="ADI01066.1"/>
    </source>
</evidence>
<feature type="binding site" evidence="7">
    <location>
        <position position="71"/>
    </location>
    <ligand>
        <name>Mg(2+)</name>
        <dbReference type="ChEBI" id="CHEBI:18420"/>
        <label>1</label>
        <note>catalytic</note>
    </ligand>
</feature>
<evidence type="ECO:0000256" key="8">
    <source>
        <dbReference type="RuleBase" id="RU364068"/>
    </source>
</evidence>
<dbReference type="HOGENOM" id="CLU_044118_0_4_9"/>
<dbReference type="GO" id="GO:0046872">
    <property type="term" value="F:metal ion binding"/>
    <property type="evidence" value="ECO:0007669"/>
    <property type="project" value="UniProtKB-KW"/>
</dbReference>
<evidence type="ECO:0000256" key="1">
    <source>
        <dbReference type="ARBA" id="ARBA00001033"/>
    </source>
</evidence>
<dbReference type="RefSeq" id="WP_013174468.1">
    <property type="nucleotide sequence ID" value="NC_014220.1"/>
</dbReference>
<reference evidence="10" key="1">
    <citation type="journal article" date="2010" name="Stand. Genomic Sci.">
        <title>Complete genome sequence of Syntrophothermus lipocalidus type strain (TGB-C1T).</title>
        <authorList>
            <consortium name="US DOE Joint Genome Institute (JGI-PGF)"/>
            <person name="Djao O."/>
            <person name="Zhang X."/>
            <person name="Lucas S."/>
            <person name="Lapidus A."/>
            <person name="Glavina Del Rio T."/>
            <person name="Nolan M."/>
            <person name="Tice H."/>
            <person name="Cheng J."/>
            <person name="Han C."/>
            <person name="Tapia R."/>
            <person name="Goodwin L."/>
            <person name="Pitluck S."/>
            <person name="Liolios K."/>
            <person name="Ivanova N."/>
            <person name="Mavromatis K."/>
            <person name="Mikhailova N."/>
            <person name="Ovchinnikova G."/>
            <person name="Pati A."/>
            <person name="Brambilla E."/>
            <person name="Chen A."/>
            <person name="Palaniappan K."/>
            <person name="Land M."/>
            <person name="Hauser L."/>
            <person name="Chang Y."/>
            <person name="Jeffries C."/>
            <person name="Rohde M."/>
            <person name="Sikorski J."/>
            <person name="Spring S."/>
            <person name="Goker M."/>
            <person name="Detter J."/>
            <person name="Woyke T."/>
            <person name="Bristow J."/>
            <person name="Eisen J."/>
            <person name="Markowitz V."/>
            <person name="Hugenholtz P."/>
            <person name="Kyrpides N."/>
            <person name="Klenk H."/>
        </authorList>
    </citation>
    <scope>NUCLEOTIDE SEQUENCE [LARGE SCALE GENOMIC DNA]</scope>
    <source>
        <strain evidence="10">DSM 12680 / TGB-C1</strain>
    </source>
</reference>
<feature type="binding site" evidence="7">
    <location>
        <position position="92"/>
    </location>
    <ligand>
        <name>Mg(2+)</name>
        <dbReference type="ChEBI" id="CHEBI:18420"/>
        <label>1</label>
        <note>catalytic</note>
    </ligand>
</feature>
<dbReference type="PANTHER" id="PTHR20854:SF4">
    <property type="entry name" value="INOSITOL-1-MONOPHOSPHATASE-RELATED"/>
    <property type="match status" value="1"/>
</dbReference>
<comment type="similarity">
    <text evidence="3 8">Belongs to the inositol monophosphatase superfamily.</text>
</comment>
<dbReference type="PANTHER" id="PTHR20854">
    <property type="entry name" value="INOSITOL MONOPHOSPHATASE"/>
    <property type="match status" value="1"/>
</dbReference>
<keyword evidence="4 7" id="KW-0479">Metal-binding</keyword>
<evidence type="ECO:0000256" key="5">
    <source>
        <dbReference type="ARBA" id="ARBA00022801"/>
    </source>
</evidence>
<gene>
    <name evidence="9" type="ordered locus">Slip_0279</name>
</gene>
<dbReference type="KEGG" id="slp:Slip_0279"/>
<accession>D7CJV2</accession>
<feature type="binding site" evidence="7">
    <location>
        <position position="89"/>
    </location>
    <ligand>
        <name>Mg(2+)</name>
        <dbReference type="ChEBI" id="CHEBI:18420"/>
        <label>1</label>
        <note>catalytic</note>
    </ligand>
</feature>
<dbReference type="Gene3D" id="3.40.190.80">
    <property type="match status" value="1"/>
</dbReference>
<dbReference type="PRINTS" id="PR01959">
    <property type="entry name" value="SBIMPHPHTASE"/>
</dbReference>
<comment type="catalytic activity">
    <reaction evidence="1 8">
        <text>a myo-inositol phosphate + H2O = myo-inositol + phosphate</text>
        <dbReference type="Rhea" id="RHEA:24056"/>
        <dbReference type="ChEBI" id="CHEBI:15377"/>
        <dbReference type="ChEBI" id="CHEBI:17268"/>
        <dbReference type="ChEBI" id="CHEBI:43474"/>
        <dbReference type="ChEBI" id="CHEBI:84139"/>
        <dbReference type="EC" id="3.1.3.25"/>
    </reaction>
</comment>
<dbReference type="eggNOG" id="COG0483">
    <property type="taxonomic scope" value="Bacteria"/>
</dbReference>
<evidence type="ECO:0000313" key="10">
    <source>
        <dbReference type="Proteomes" id="UP000000378"/>
    </source>
</evidence>
<dbReference type="FunFam" id="3.30.540.10:FF:000003">
    <property type="entry name" value="Inositol-1-monophosphatase"/>
    <property type="match status" value="1"/>
</dbReference>
<name>D7CJV2_SYNLT</name>
<dbReference type="CDD" id="cd01639">
    <property type="entry name" value="IMPase"/>
    <property type="match status" value="1"/>
</dbReference>
<dbReference type="Proteomes" id="UP000000378">
    <property type="component" value="Chromosome"/>
</dbReference>
<proteinExistence type="inferred from homology"/>
<dbReference type="PROSITE" id="PS00630">
    <property type="entry name" value="IMP_2"/>
    <property type="match status" value="1"/>
</dbReference>
<dbReference type="OrthoDB" id="9772456at2"/>